<dbReference type="Pfam" id="PF13520">
    <property type="entry name" value="AA_permease_2"/>
    <property type="match status" value="1"/>
</dbReference>
<protein>
    <submittedName>
        <fullName evidence="6">Uncharacterized protein</fullName>
    </submittedName>
</protein>
<evidence type="ECO:0000256" key="3">
    <source>
        <dbReference type="ARBA" id="ARBA00022692"/>
    </source>
</evidence>
<dbReference type="KEGG" id="mlac:CP520_00955"/>
<dbReference type="OrthoDB" id="392043at2"/>
<comment type="subcellular location">
    <subcellularLocation>
        <location evidence="1">Cell membrane</location>
        <topology evidence="1">Multi-pass membrane protein</topology>
    </subcellularLocation>
</comment>
<keyword evidence="7" id="KW-1185">Reference proteome</keyword>
<dbReference type="EMBL" id="CP023668">
    <property type="protein sequence ID" value="ATG97326.1"/>
    <property type="molecule type" value="Genomic_DNA"/>
</dbReference>
<dbReference type="PIRSF" id="PIRSF006060">
    <property type="entry name" value="AA_transporter"/>
    <property type="match status" value="1"/>
</dbReference>
<keyword evidence="2" id="KW-1003">Cell membrane</keyword>
<dbReference type="AlphaFoldDB" id="A0A291IRH4"/>
<evidence type="ECO:0000313" key="6">
    <source>
        <dbReference type="EMBL" id="ATG97326.1"/>
    </source>
</evidence>
<evidence type="ECO:0000256" key="1">
    <source>
        <dbReference type="ARBA" id="ARBA00004651"/>
    </source>
</evidence>
<dbReference type="InterPro" id="IPR050367">
    <property type="entry name" value="APC_superfamily"/>
</dbReference>
<dbReference type="GO" id="GO:0022857">
    <property type="term" value="F:transmembrane transporter activity"/>
    <property type="evidence" value="ECO:0007669"/>
    <property type="project" value="InterPro"/>
</dbReference>
<dbReference type="GO" id="GO:0005886">
    <property type="term" value="C:plasma membrane"/>
    <property type="evidence" value="ECO:0007669"/>
    <property type="project" value="UniProtKB-SubCell"/>
</dbReference>
<sequence length="519" mass="56932">MAKKLTSKKSLEFLTIMTTVVGTMVGAGIYVKNDNHNGHVLGQIQNPYVALILWAVTGVIVMAAIMIFLEVASATAKKGNGTVANWIRLFLNTKTARLASIYYIFVYLPVNYGFFATLVIQYVLTAAGNPITNKGVMIALYLSIGTVFIVGFSSINAFARKTGKSIQIVGTIVKFLPLILVLIAIFVPDKSWGVIFNKSGMVVDENGKQLGNLWNTSFEDVTGTKVMSGFTPILFAFNGFIYAANMQAEVENKDAVAKGILAGVIFTTIFYILISLSLFLGSADGSVVSFFNYMFNGFKTVPKEVMIDGKLTNVPMIPTHGASIIASNIILSVVCLLGLNSYTLTGTNFYNTDANAGIVFSDNKYIKQGQSGMIQMGIGLFFFYVLATIAILIGKPASYLMDLTGNAGAIIGFSFYTLLIFLAMRNRFTKKVEVDRINKYVFWFCGPFSFISLLGICIYSYLDFFGAFGNFKLENVLAMAGSVVVILILWVINEICFKKVPFDAKSMEEQKEKINEKLH</sequence>
<name>A0A291IRH4_9MOLU</name>
<evidence type="ECO:0000313" key="7">
    <source>
        <dbReference type="Proteomes" id="UP000232227"/>
    </source>
</evidence>
<dbReference type="Gene3D" id="1.20.1740.10">
    <property type="entry name" value="Amino acid/polyamine transporter I"/>
    <property type="match status" value="1"/>
</dbReference>
<accession>A0A291IRH4</accession>
<evidence type="ECO:0000256" key="5">
    <source>
        <dbReference type="ARBA" id="ARBA00023136"/>
    </source>
</evidence>
<organism evidence="6 7">
    <name type="scientific">Mesoplasma lactucae ATCC 49193</name>
    <dbReference type="NCBI Taxonomy" id="81460"/>
    <lineage>
        <taxon>Bacteria</taxon>
        <taxon>Bacillati</taxon>
        <taxon>Mycoplasmatota</taxon>
        <taxon>Mollicutes</taxon>
        <taxon>Entomoplasmatales</taxon>
        <taxon>Entomoplasmataceae</taxon>
        <taxon>Mesoplasma</taxon>
    </lineage>
</organism>
<proteinExistence type="predicted"/>
<dbReference type="PANTHER" id="PTHR42770:SF7">
    <property type="entry name" value="MEMBRANE PROTEIN"/>
    <property type="match status" value="1"/>
</dbReference>
<keyword evidence="5" id="KW-0472">Membrane</keyword>
<dbReference type="InterPro" id="IPR002293">
    <property type="entry name" value="AA/rel_permease1"/>
</dbReference>
<reference evidence="6 7" key="1">
    <citation type="submission" date="2017-09" db="EMBL/GenBank/DDBJ databases">
        <title>SPAdes assembly of the Mesoplasma lactucae genome.</title>
        <authorList>
            <person name="Knight T.F."/>
            <person name="Rubinstein R."/>
            <person name="Citino T."/>
        </authorList>
    </citation>
    <scope>NUCLEOTIDE SEQUENCE [LARGE SCALE GENOMIC DNA]</scope>
    <source>
        <strain evidence="6 7">831-C4</strain>
    </source>
</reference>
<dbReference type="Proteomes" id="UP000232227">
    <property type="component" value="Chromosome"/>
</dbReference>
<evidence type="ECO:0000256" key="2">
    <source>
        <dbReference type="ARBA" id="ARBA00022475"/>
    </source>
</evidence>
<dbReference type="RefSeq" id="WP_096862614.1">
    <property type="nucleotide sequence ID" value="NZ_CP023668.1"/>
</dbReference>
<keyword evidence="4" id="KW-1133">Transmembrane helix</keyword>
<gene>
    <name evidence="6" type="ORF">CP520_00955</name>
</gene>
<dbReference type="PANTHER" id="PTHR42770">
    <property type="entry name" value="AMINO ACID TRANSPORTER-RELATED"/>
    <property type="match status" value="1"/>
</dbReference>
<keyword evidence="3" id="KW-0812">Transmembrane</keyword>
<evidence type="ECO:0000256" key="4">
    <source>
        <dbReference type="ARBA" id="ARBA00022989"/>
    </source>
</evidence>